<comment type="caution">
    <text evidence="2">The sequence shown here is derived from an EMBL/GenBank/DDBJ whole genome shotgun (WGS) entry which is preliminary data.</text>
</comment>
<feature type="transmembrane region" description="Helical" evidence="1">
    <location>
        <begin position="12"/>
        <end position="31"/>
    </location>
</feature>
<evidence type="ECO:0000313" key="3">
    <source>
        <dbReference type="Proteomes" id="UP000298663"/>
    </source>
</evidence>
<protein>
    <submittedName>
        <fullName evidence="2">Uncharacterized protein</fullName>
    </submittedName>
</protein>
<keyword evidence="1" id="KW-0472">Membrane</keyword>
<dbReference type="EMBL" id="AZBU02000003">
    <property type="protein sequence ID" value="TKR86957.1"/>
    <property type="molecule type" value="Genomic_DNA"/>
</dbReference>
<dbReference type="OrthoDB" id="10496065at2759"/>
<dbReference type="AlphaFoldDB" id="A0A4U5NTY1"/>
<dbReference type="Proteomes" id="UP000298663">
    <property type="component" value="Unassembled WGS sequence"/>
</dbReference>
<keyword evidence="1" id="KW-0812">Transmembrane</keyword>
<accession>A0A4U5NTY1</accession>
<sequence>MLHFTEGFVQNCVFFFVCALTFIFLAIFLFLCVFICTLTSTCWGHAECETDDDYFELEILKSQRWRSPLRMRNQLVEFNKRTKKSKVYAV</sequence>
<keyword evidence="1" id="KW-1133">Transmembrane helix</keyword>
<gene>
    <name evidence="2" type="ORF">L596_011449</name>
</gene>
<keyword evidence="3" id="KW-1185">Reference proteome</keyword>
<reference evidence="2 3" key="2">
    <citation type="journal article" date="2019" name="G3 (Bethesda)">
        <title>Hybrid Assembly of the Genome of the Entomopathogenic Nematode Steinernema carpocapsae Identifies the X-Chromosome.</title>
        <authorList>
            <person name="Serra L."/>
            <person name="Macchietto M."/>
            <person name="Macias-Munoz A."/>
            <person name="McGill C.J."/>
            <person name="Rodriguez I.M."/>
            <person name="Rodriguez B."/>
            <person name="Murad R."/>
            <person name="Mortazavi A."/>
        </authorList>
    </citation>
    <scope>NUCLEOTIDE SEQUENCE [LARGE SCALE GENOMIC DNA]</scope>
    <source>
        <strain evidence="2 3">ALL</strain>
    </source>
</reference>
<evidence type="ECO:0000313" key="2">
    <source>
        <dbReference type="EMBL" id="TKR86957.1"/>
    </source>
</evidence>
<name>A0A4U5NTY1_STECR</name>
<proteinExistence type="predicted"/>
<reference evidence="2 3" key="1">
    <citation type="journal article" date="2015" name="Genome Biol.">
        <title>Comparative genomics of Steinernema reveals deeply conserved gene regulatory networks.</title>
        <authorList>
            <person name="Dillman A.R."/>
            <person name="Macchietto M."/>
            <person name="Porter C.F."/>
            <person name="Rogers A."/>
            <person name="Williams B."/>
            <person name="Antoshechkin I."/>
            <person name="Lee M.M."/>
            <person name="Goodwin Z."/>
            <person name="Lu X."/>
            <person name="Lewis E.E."/>
            <person name="Goodrich-Blair H."/>
            <person name="Stock S.P."/>
            <person name="Adams B.J."/>
            <person name="Sternberg P.W."/>
            <person name="Mortazavi A."/>
        </authorList>
    </citation>
    <scope>NUCLEOTIDE SEQUENCE [LARGE SCALE GENOMIC DNA]</scope>
    <source>
        <strain evidence="2 3">ALL</strain>
    </source>
</reference>
<organism evidence="2 3">
    <name type="scientific">Steinernema carpocapsae</name>
    <name type="common">Entomopathogenic nematode</name>
    <dbReference type="NCBI Taxonomy" id="34508"/>
    <lineage>
        <taxon>Eukaryota</taxon>
        <taxon>Metazoa</taxon>
        <taxon>Ecdysozoa</taxon>
        <taxon>Nematoda</taxon>
        <taxon>Chromadorea</taxon>
        <taxon>Rhabditida</taxon>
        <taxon>Tylenchina</taxon>
        <taxon>Panagrolaimomorpha</taxon>
        <taxon>Strongyloidoidea</taxon>
        <taxon>Steinernematidae</taxon>
        <taxon>Steinernema</taxon>
    </lineage>
</organism>
<evidence type="ECO:0000256" key="1">
    <source>
        <dbReference type="SAM" id="Phobius"/>
    </source>
</evidence>